<evidence type="ECO:0000256" key="1">
    <source>
        <dbReference type="ARBA" id="ARBA00023122"/>
    </source>
</evidence>
<name>I3CGW6_9GAMM</name>
<keyword evidence="5" id="KW-1185">Reference proteome</keyword>
<gene>
    <name evidence="4" type="ORF">BegalDRAFT_1993</name>
</gene>
<dbReference type="AlphaFoldDB" id="I3CGW6"/>
<sequence>MITVKELMSHRLYTLKPTDTVHQARQLMLDKHIRHIPIVDNHGTFLGLITKHDILALSVSELADIEPQERIEIESGIPLSQVMLTEVVVAQESTNLLEAARFILEQKHGCLPVFRDQQLTGMLTEADFVKLAIHLMERLAQA</sequence>
<evidence type="ECO:0000313" key="5">
    <source>
        <dbReference type="Proteomes" id="UP000005744"/>
    </source>
</evidence>
<dbReference type="InterPro" id="IPR046342">
    <property type="entry name" value="CBS_dom_sf"/>
</dbReference>
<dbReference type="OrthoDB" id="240589at2"/>
<accession>I3CGW6</accession>
<evidence type="ECO:0000256" key="2">
    <source>
        <dbReference type="PROSITE-ProRule" id="PRU00703"/>
    </source>
</evidence>
<dbReference type="PANTHER" id="PTHR43080:SF2">
    <property type="entry name" value="CBS DOMAIN-CONTAINING PROTEIN"/>
    <property type="match status" value="1"/>
</dbReference>
<feature type="domain" description="CBS" evidence="3">
    <location>
        <begin position="8"/>
        <end position="65"/>
    </location>
</feature>
<proteinExistence type="predicted"/>
<feature type="domain" description="CBS" evidence="3">
    <location>
        <begin position="83"/>
        <end position="138"/>
    </location>
</feature>
<dbReference type="InterPro" id="IPR051257">
    <property type="entry name" value="Diverse_CBS-Domain"/>
</dbReference>
<dbReference type="Proteomes" id="UP000005744">
    <property type="component" value="Unassembled WGS sequence"/>
</dbReference>
<dbReference type="SUPFAM" id="SSF54631">
    <property type="entry name" value="CBS-domain pair"/>
    <property type="match status" value="1"/>
</dbReference>
<reference evidence="4 5" key="1">
    <citation type="submission" date="2011-11" db="EMBL/GenBank/DDBJ databases">
        <title>Improved High-Quality Draft sequence of Beggiatoa alba B18lD.</title>
        <authorList>
            <consortium name="US DOE Joint Genome Institute"/>
            <person name="Lucas S."/>
            <person name="Han J."/>
            <person name="Lapidus A."/>
            <person name="Cheng J.-F."/>
            <person name="Goodwin L."/>
            <person name="Pitluck S."/>
            <person name="Peters L."/>
            <person name="Mikhailova N."/>
            <person name="Held B."/>
            <person name="Detter J.C."/>
            <person name="Han C."/>
            <person name="Tapia R."/>
            <person name="Land M."/>
            <person name="Hauser L."/>
            <person name="Kyrpides N."/>
            <person name="Ivanova N."/>
            <person name="Pagani I."/>
            <person name="Samuel K."/>
            <person name="Teske A."/>
            <person name="Mueller J."/>
            <person name="Woyke T."/>
        </authorList>
    </citation>
    <scope>NUCLEOTIDE SEQUENCE [LARGE SCALE GENOMIC DNA]</scope>
    <source>
        <strain evidence="4 5">B18LD</strain>
    </source>
</reference>
<dbReference type="HOGENOM" id="CLU_040681_9_1_6"/>
<dbReference type="PROSITE" id="PS51371">
    <property type="entry name" value="CBS"/>
    <property type="match status" value="2"/>
</dbReference>
<dbReference type="CDD" id="cd04584">
    <property type="entry name" value="CBS_pair_AcuB_like"/>
    <property type="match status" value="1"/>
</dbReference>
<dbReference type="STRING" id="395493.BegalDRAFT_1993"/>
<dbReference type="Gene3D" id="3.10.580.10">
    <property type="entry name" value="CBS-domain"/>
    <property type="match status" value="1"/>
</dbReference>
<dbReference type="PANTHER" id="PTHR43080">
    <property type="entry name" value="CBS DOMAIN-CONTAINING PROTEIN CBSX3, MITOCHONDRIAL"/>
    <property type="match status" value="1"/>
</dbReference>
<dbReference type="EMBL" id="JH600070">
    <property type="protein sequence ID" value="EIJ42859.1"/>
    <property type="molecule type" value="Genomic_DNA"/>
</dbReference>
<protein>
    <submittedName>
        <fullName evidence="4">CBS-domain-containing membrane protein</fullName>
    </submittedName>
</protein>
<organism evidence="4 5">
    <name type="scientific">Beggiatoa alba B18LD</name>
    <dbReference type="NCBI Taxonomy" id="395493"/>
    <lineage>
        <taxon>Bacteria</taxon>
        <taxon>Pseudomonadati</taxon>
        <taxon>Pseudomonadota</taxon>
        <taxon>Gammaproteobacteria</taxon>
        <taxon>Thiotrichales</taxon>
        <taxon>Thiotrichaceae</taxon>
        <taxon>Beggiatoa</taxon>
    </lineage>
</organism>
<evidence type="ECO:0000313" key="4">
    <source>
        <dbReference type="EMBL" id="EIJ42859.1"/>
    </source>
</evidence>
<dbReference type="SMART" id="SM00116">
    <property type="entry name" value="CBS"/>
    <property type="match status" value="2"/>
</dbReference>
<keyword evidence="1 2" id="KW-0129">CBS domain</keyword>
<dbReference type="Pfam" id="PF00571">
    <property type="entry name" value="CBS"/>
    <property type="match status" value="2"/>
</dbReference>
<dbReference type="eggNOG" id="COG0517">
    <property type="taxonomic scope" value="Bacteria"/>
</dbReference>
<evidence type="ECO:0000259" key="3">
    <source>
        <dbReference type="PROSITE" id="PS51371"/>
    </source>
</evidence>
<dbReference type="InterPro" id="IPR000644">
    <property type="entry name" value="CBS_dom"/>
</dbReference>